<keyword evidence="3 8" id="KW-1003">Cell membrane</keyword>
<dbReference type="Proteomes" id="UP000199448">
    <property type="component" value="Unassembled WGS sequence"/>
</dbReference>
<evidence type="ECO:0000256" key="3">
    <source>
        <dbReference type="ARBA" id="ARBA00022475"/>
    </source>
</evidence>
<dbReference type="STRING" id="390640.SAMN04488034_102141"/>
<keyword evidence="4 8" id="KW-0808">Transferase</keyword>
<accession>A0A1H5L567</accession>
<comment type="catalytic activity">
    <reaction evidence="8">
        <text>an all-trans-polyprenyl diphosphate + 1,4-dihydroxy-2-naphthoate + H(+) = a 2-demethylmenaquinol + CO2 + diphosphate</text>
        <dbReference type="Rhea" id="RHEA:26478"/>
        <dbReference type="Rhea" id="RHEA-COMP:9563"/>
        <dbReference type="Rhea" id="RHEA-COMP:9564"/>
        <dbReference type="ChEBI" id="CHEBI:11173"/>
        <dbReference type="ChEBI" id="CHEBI:15378"/>
        <dbReference type="ChEBI" id="CHEBI:16526"/>
        <dbReference type="ChEBI" id="CHEBI:33019"/>
        <dbReference type="ChEBI" id="CHEBI:55437"/>
        <dbReference type="ChEBI" id="CHEBI:58914"/>
        <dbReference type="EC" id="2.5.1.74"/>
    </reaction>
</comment>
<feature type="transmembrane region" description="Helical" evidence="8">
    <location>
        <begin position="38"/>
        <end position="58"/>
    </location>
</feature>
<dbReference type="EC" id="2.5.1.74" evidence="8 9"/>
<dbReference type="AlphaFoldDB" id="A0A1H5L567"/>
<dbReference type="RefSeq" id="WP_093112482.1">
    <property type="nucleotide sequence ID" value="NZ_FNGG01000002.1"/>
</dbReference>
<dbReference type="CDD" id="cd13962">
    <property type="entry name" value="PT_UbiA_UBIAD1"/>
    <property type="match status" value="1"/>
</dbReference>
<comment type="function">
    <text evidence="8">Conversion of 1,4-dihydroxy-2-naphthoate (DHNA) to demethylmenaquinone (DMK).</text>
</comment>
<dbReference type="OrthoDB" id="9767568at2"/>
<evidence type="ECO:0000256" key="8">
    <source>
        <dbReference type="HAMAP-Rule" id="MF_01937"/>
    </source>
</evidence>
<evidence type="ECO:0000313" key="10">
    <source>
        <dbReference type="EMBL" id="SEE72249.1"/>
    </source>
</evidence>
<dbReference type="GO" id="GO:0046428">
    <property type="term" value="F:1,4-dihydroxy-2-naphthoate polyprenyltransferase activity"/>
    <property type="evidence" value="ECO:0007669"/>
    <property type="project" value="UniProtKB-UniRule"/>
</dbReference>
<dbReference type="InterPro" id="IPR026046">
    <property type="entry name" value="UBIAD1"/>
</dbReference>
<organism evidence="10 11">
    <name type="scientific">Salinimicrobium catena</name>
    <dbReference type="NCBI Taxonomy" id="390640"/>
    <lineage>
        <taxon>Bacteria</taxon>
        <taxon>Pseudomonadati</taxon>
        <taxon>Bacteroidota</taxon>
        <taxon>Flavobacteriia</taxon>
        <taxon>Flavobacteriales</taxon>
        <taxon>Flavobacteriaceae</taxon>
        <taxon>Salinimicrobium</taxon>
    </lineage>
</organism>
<dbReference type="InterPro" id="IPR004657">
    <property type="entry name" value="MenA"/>
</dbReference>
<reference evidence="10 11" key="1">
    <citation type="submission" date="2016-10" db="EMBL/GenBank/DDBJ databases">
        <authorList>
            <person name="de Groot N.N."/>
        </authorList>
    </citation>
    <scope>NUCLEOTIDE SEQUENCE [LARGE SCALE GENOMIC DNA]</scope>
    <source>
        <strain evidence="10 11">DSM 23553</strain>
    </source>
</reference>
<comment type="pathway">
    <text evidence="8">Quinol/quinone metabolism; menaquinone biosynthesis; menaquinol from 1,4-dihydroxy-2-naphthoate: step 1/2.</text>
</comment>
<dbReference type="Pfam" id="PF01040">
    <property type="entry name" value="UbiA"/>
    <property type="match status" value="1"/>
</dbReference>
<evidence type="ECO:0000256" key="2">
    <source>
        <dbReference type="ARBA" id="ARBA00022428"/>
    </source>
</evidence>
<feature type="transmembrane region" description="Helical" evidence="8">
    <location>
        <begin position="179"/>
        <end position="197"/>
    </location>
</feature>
<evidence type="ECO:0000256" key="4">
    <source>
        <dbReference type="ARBA" id="ARBA00022679"/>
    </source>
</evidence>
<dbReference type="NCBIfam" id="TIGR00751">
    <property type="entry name" value="menA"/>
    <property type="match status" value="1"/>
</dbReference>
<dbReference type="PANTHER" id="PTHR13929:SF0">
    <property type="entry name" value="UBIA PRENYLTRANSFERASE DOMAIN-CONTAINING PROTEIN 1"/>
    <property type="match status" value="1"/>
</dbReference>
<name>A0A1H5L567_9FLAO</name>
<feature type="transmembrane region" description="Helical" evidence="8">
    <location>
        <begin position="12"/>
        <end position="32"/>
    </location>
</feature>
<evidence type="ECO:0000256" key="9">
    <source>
        <dbReference type="NCBIfam" id="TIGR00751"/>
    </source>
</evidence>
<dbReference type="HAMAP" id="MF_01937">
    <property type="entry name" value="MenA_1"/>
    <property type="match status" value="1"/>
</dbReference>
<dbReference type="PIRSF" id="PIRSF005355">
    <property type="entry name" value="UBIAD1"/>
    <property type="match status" value="1"/>
</dbReference>
<sequence length="300" mass="33021">MANFQTWISAARLRTLPLSISGILVGSSIAVAQEEFHSVIFSLALATTLGFQILSNFANDYGDFVKGTDNDERVGPQRTLQSGLITKGEMFWGMVATAIITFLFAVALIYIAFGSENLSYILLFLVLGIAAIVAAVKYTVGDSAYGYKGLGDLFVFLFFGVVGVYGCYFLYSLEWNWEVLLPSFTIGLLSAGVLNLNNMRDRAADERAGKNTLVVKMGAENAKKYHYILIIAAVFSIVMFSALTFTGINDLLYFFAFIPILKHLKRVMETVDQEQLDPELKKLALSTFLLAVLFGLGQIL</sequence>
<gene>
    <name evidence="8" type="primary">menA</name>
    <name evidence="10" type="ORF">SAMN04488034_102141</name>
</gene>
<feature type="transmembrane region" description="Helical" evidence="8">
    <location>
        <begin position="225"/>
        <end position="245"/>
    </location>
</feature>
<evidence type="ECO:0000256" key="6">
    <source>
        <dbReference type="ARBA" id="ARBA00022989"/>
    </source>
</evidence>
<dbReference type="InterPro" id="IPR044878">
    <property type="entry name" value="UbiA_sf"/>
</dbReference>
<dbReference type="PANTHER" id="PTHR13929">
    <property type="entry name" value="1,4-DIHYDROXY-2-NAPHTHOATE OCTAPRENYLTRANSFERASE"/>
    <property type="match status" value="1"/>
</dbReference>
<evidence type="ECO:0000256" key="5">
    <source>
        <dbReference type="ARBA" id="ARBA00022692"/>
    </source>
</evidence>
<dbReference type="GO" id="GO:0042371">
    <property type="term" value="P:vitamin K biosynthetic process"/>
    <property type="evidence" value="ECO:0007669"/>
    <property type="project" value="TreeGrafter"/>
</dbReference>
<feature type="transmembrane region" description="Helical" evidence="8">
    <location>
        <begin position="153"/>
        <end position="173"/>
    </location>
</feature>
<keyword evidence="6 8" id="KW-1133">Transmembrane helix</keyword>
<evidence type="ECO:0000256" key="7">
    <source>
        <dbReference type="ARBA" id="ARBA00023136"/>
    </source>
</evidence>
<dbReference type="UniPathway" id="UPA00079">
    <property type="reaction ID" value="UER00168"/>
</dbReference>
<protein>
    <recommendedName>
        <fullName evidence="8 9">1,4-dihydroxy-2-naphthoate octaprenyltransferase</fullName>
        <shortName evidence="8">DHNA-octaprenyltransferase</shortName>
        <ecNumber evidence="8 9">2.5.1.74</ecNumber>
    </recommendedName>
</protein>
<proteinExistence type="inferred from homology"/>
<comment type="similarity">
    <text evidence="8">Belongs to the MenA family. Type 1 subfamily.</text>
</comment>
<keyword evidence="5 8" id="KW-0812">Transmembrane</keyword>
<keyword evidence="2 8" id="KW-0474">Menaquinone biosynthesis</keyword>
<dbReference type="GO" id="GO:0009234">
    <property type="term" value="P:menaquinone biosynthetic process"/>
    <property type="evidence" value="ECO:0007669"/>
    <property type="project" value="UniProtKB-UniRule"/>
</dbReference>
<dbReference type="InterPro" id="IPR000537">
    <property type="entry name" value="UbiA_prenyltransferase"/>
</dbReference>
<feature type="transmembrane region" description="Helical" evidence="8">
    <location>
        <begin position="119"/>
        <end position="141"/>
    </location>
</feature>
<comment type="subcellular location">
    <subcellularLocation>
        <location evidence="8">Cell membrane</location>
        <topology evidence="8">Multi-pass membrane protein</topology>
    </subcellularLocation>
    <subcellularLocation>
        <location evidence="1">Membrane</location>
        <topology evidence="1">Multi-pass membrane protein</topology>
    </subcellularLocation>
</comment>
<keyword evidence="11" id="KW-1185">Reference proteome</keyword>
<evidence type="ECO:0000313" key="11">
    <source>
        <dbReference type="Proteomes" id="UP000199448"/>
    </source>
</evidence>
<dbReference type="GO" id="GO:0005886">
    <property type="term" value="C:plasma membrane"/>
    <property type="evidence" value="ECO:0007669"/>
    <property type="project" value="UniProtKB-SubCell"/>
</dbReference>
<evidence type="ECO:0000256" key="1">
    <source>
        <dbReference type="ARBA" id="ARBA00004141"/>
    </source>
</evidence>
<dbReference type="Gene3D" id="1.10.357.140">
    <property type="entry name" value="UbiA prenyltransferase"/>
    <property type="match status" value="1"/>
</dbReference>
<feature type="transmembrane region" description="Helical" evidence="8">
    <location>
        <begin position="91"/>
        <end position="113"/>
    </location>
</feature>
<keyword evidence="7 8" id="KW-0472">Membrane</keyword>
<dbReference type="EMBL" id="FNUG01000002">
    <property type="protein sequence ID" value="SEE72249.1"/>
    <property type="molecule type" value="Genomic_DNA"/>
</dbReference>